<organism evidence="2 3">
    <name type="scientific">Erysiphe neolycopersici</name>
    <dbReference type="NCBI Taxonomy" id="212602"/>
    <lineage>
        <taxon>Eukaryota</taxon>
        <taxon>Fungi</taxon>
        <taxon>Dikarya</taxon>
        <taxon>Ascomycota</taxon>
        <taxon>Pezizomycotina</taxon>
        <taxon>Leotiomycetes</taxon>
        <taxon>Erysiphales</taxon>
        <taxon>Erysiphaceae</taxon>
        <taxon>Erysiphe</taxon>
    </lineage>
</organism>
<dbReference type="EMBL" id="MCFK01010805">
    <property type="protein sequence ID" value="RKF53171.1"/>
    <property type="molecule type" value="Genomic_DNA"/>
</dbReference>
<sequence length="151" mass="17243">MINRRALRAKGGGATRGFLDAEGCFNVLVNRNREMPTGLQVIPSFQIFLHIKDRALLERIQRSLGGSIYKHGVLINDLDTFPLLTKKQADYTLFKHIFEFMNRGEHLSISDLLKRINHKASLNRGGLSEEWKYVTPVIRPSVLPDTIKDKQ</sequence>
<dbReference type="AlphaFoldDB" id="A0A420H6W7"/>
<dbReference type="InterPro" id="IPR004860">
    <property type="entry name" value="LAGLIDADG_dom"/>
</dbReference>
<evidence type="ECO:0000259" key="1">
    <source>
        <dbReference type="Pfam" id="PF00961"/>
    </source>
</evidence>
<dbReference type="GO" id="GO:0005739">
    <property type="term" value="C:mitochondrion"/>
    <property type="evidence" value="ECO:0007669"/>
    <property type="project" value="UniProtKB-ARBA"/>
</dbReference>
<accession>A0A420H6W7</accession>
<proteinExistence type="predicted"/>
<dbReference type="InterPro" id="IPR027434">
    <property type="entry name" value="Homing_endonucl"/>
</dbReference>
<dbReference type="PANTHER" id="PTHR36181">
    <property type="entry name" value="INTRON-ENCODED ENDONUCLEASE AI3-RELATED"/>
    <property type="match status" value="1"/>
</dbReference>
<dbReference type="OrthoDB" id="5412286at2759"/>
<dbReference type="Proteomes" id="UP000286134">
    <property type="component" value="Unassembled WGS sequence"/>
</dbReference>
<comment type="caution">
    <text evidence="2">The sequence shown here is derived from an EMBL/GenBank/DDBJ whole genome shotgun (WGS) entry which is preliminary data.</text>
</comment>
<evidence type="ECO:0000313" key="2">
    <source>
        <dbReference type="EMBL" id="RKF53171.1"/>
    </source>
</evidence>
<name>A0A420H6W7_9PEZI</name>
<dbReference type="Gene3D" id="3.10.28.10">
    <property type="entry name" value="Homing endonucleases"/>
    <property type="match status" value="2"/>
</dbReference>
<protein>
    <submittedName>
        <fullName evidence="2">Putative intron-encoded endonuclease 3</fullName>
    </submittedName>
</protein>
<gene>
    <name evidence="2" type="ORF">OnM2_108006</name>
</gene>
<feature type="domain" description="Homing endonuclease LAGLIDADG" evidence="1">
    <location>
        <begin position="17"/>
        <end position="72"/>
    </location>
</feature>
<evidence type="ECO:0000313" key="3">
    <source>
        <dbReference type="Proteomes" id="UP000286134"/>
    </source>
</evidence>
<dbReference type="InterPro" id="IPR051289">
    <property type="entry name" value="LAGLIDADG_Endonuclease"/>
</dbReference>
<dbReference type="PANTHER" id="PTHR36181:SF4">
    <property type="entry name" value="LAGLIDADG ENDONUCLEASE"/>
    <property type="match status" value="1"/>
</dbReference>
<keyword evidence="2" id="KW-0378">Hydrolase</keyword>
<keyword evidence="2" id="KW-0255">Endonuclease</keyword>
<dbReference type="SUPFAM" id="SSF55608">
    <property type="entry name" value="Homing endonucleases"/>
    <property type="match status" value="1"/>
</dbReference>
<dbReference type="GO" id="GO:0004519">
    <property type="term" value="F:endonuclease activity"/>
    <property type="evidence" value="ECO:0007669"/>
    <property type="project" value="UniProtKB-KW"/>
</dbReference>
<reference evidence="2 3" key="1">
    <citation type="journal article" date="2018" name="BMC Genomics">
        <title>Comparative genome analyses reveal sequence features reflecting distinct modes of host-adaptation between dicot and monocot powdery mildew.</title>
        <authorList>
            <person name="Wu Y."/>
            <person name="Ma X."/>
            <person name="Pan Z."/>
            <person name="Kale S.D."/>
            <person name="Song Y."/>
            <person name="King H."/>
            <person name="Zhang Q."/>
            <person name="Presley C."/>
            <person name="Deng X."/>
            <person name="Wei C.I."/>
            <person name="Xiao S."/>
        </authorList>
    </citation>
    <scope>NUCLEOTIDE SEQUENCE [LARGE SCALE GENOMIC DNA]</scope>
    <source>
        <strain evidence="2">UMSG2</strain>
    </source>
</reference>
<dbReference type="Pfam" id="PF00961">
    <property type="entry name" value="LAGLIDADG_1"/>
    <property type="match status" value="1"/>
</dbReference>
<keyword evidence="2" id="KW-0540">Nuclease</keyword>
<keyword evidence="3" id="KW-1185">Reference proteome</keyword>